<gene>
    <name evidence="2" type="ORF">ANCDUO_11391</name>
</gene>
<proteinExistence type="predicted"/>
<dbReference type="Proteomes" id="UP000054047">
    <property type="component" value="Unassembled WGS sequence"/>
</dbReference>
<dbReference type="SMART" id="SM00274">
    <property type="entry name" value="FOLN"/>
    <property type="match status" value="3"/>
</dbReference>
<evidence type="ECO:0000313" key="3">
    <source>
        <dbReference type="Proteomes" id="UP000054047"/>
    </source>
</evidence>
<dbReference type="AlphaFoldDB" id="A0A0C2D8B4"/>
<name>A0A0C2D8B4_9BILA</name>
<keyword evidence="3" id="KW-1185">Reference proteome</keyword>
<feature type="domain" description="Follistatin-like" evidence="1">
    <location>
        <begin position="103"/>
        <end position="127"/>
    </location>
</feature>
<reference evidence="2 3" key="1">
    <citation type="submission" date="2013-12" db="EMBL/GenBank/DDBJ databases">
        <title>Draft genome of the parsitic nematode Ancylostoma duodenale.</title>
        <authorList>
            <person name="Mitreva M."/>
        </authorList>
    </citation>
    <scope>NUCLEOTIDE SEQUENCE [LARGE SCALE GENOMIC DNA]</scope>
    <source>
        <strain evidence="2 3">Zhejiang</strain>
    </source>
</reference>
<evidence type="ECO:0000259" key="1">
    <source>
        <dbReference type="SMART" id="SM00274"/>
    </source>
</evidence>
<organism evidence="2 3">
    <name type="scientific">Ancylostoma duodenale</name>
    <dbReference type="NCBI Taxonomy" id="51022"/>
    <lineage>
        <taxon>Eukaryota</taxon>
        <taxon>Metazoa</taxon>
        <taxon>Ecdysozoa</taxon>
        <taxon>Nematoda</taxon>
        <taxon>Chromadorea</taxon>
        <taxon>Rhabditida</taxon>
        <taxon>Rhabditina</taxon>
        <taxon>Rhabditomorpha</taxon>
        <taxon>Strongyloidea</taxon>
        <taxon>Ancylostomatidae</taxon>
        <taxon>Ancylostomatinae</taxon>
        <taxon>Ancylostoma</taxon>
    </lineage>
</organism>
<feature type="domain" description="Follistatin-like" evidence="1">
    <location>
        <begin position="131"/>
        <end position="155"/>
    </location>
</feature>
<accession>A0A0C2D8B4</accession>
<feature type="domain" description="Follistatin-like" evidence="1">
    <location>
        <begin position="42"/>
        <end position="66"/>
    </location>
</feature>
<dbReference type="EMBL" id="KN733159">
    <property type="protein sequence ID" value="KIH58402.1"/>
    <property type="molecule type" value="Genomic_DNA"/>
</dbReference>
<sequence length="242" mass="25975">MYKAFYGVECFSAPRGACNLFCIQGRRCIVTPSGPRCVPTPTCNDLKCPAGKVCKQDDTNKAASCVSYQADSPGNGCTPTSCPPNQKCVVQTGTRVVCIPTQTCSTLRCGAGTKCYPGDSNDDAQCVPYSTCTTTLCDSNSRCVEGNGVADARCVPIAVCTTPCLAGTVCRKGRCVTTCDQKGALVQTPGAYRTLEVSWDAMRLHLHDYIGAFLLHRRRNPGANYPIDVSIEEKVECRILKE</sequence>
<dbReference type="OrthoDB" id="3438930at2759"/>
<protein>
    <recommendedName>
        <fullName evidence="1">Follistatin-like domain-containing protein</fullName>
    </recommendedName>
</protein>
<evidence type="ECO:0000313" key="2">
    <source>
        <dbReference type="EMBL" id="KIH58402.1"/>
    </source>
</evidence>
<dbReference type="InterPro" id="IPR003645">
    <property type="entry name" value="Fol_N"/>
</dbReference>